<feature type="chain" id="PRO_5035800311" evidence="1">
    <location>
        <begin position="21"/>
        <end position="58"/>
    </location>
</feature>
<keyword evidence="3" id="KW-1185">Reference proteome</keyword>
<feature type="signal peptide" evidence="1">
    <location>
        <begin position="1"/>
        <end position="20"/>
    </location>
</feature>
<evidence type="ECO:0000313" key="3">
    <source>
        <dbReference type="Proteomes" id="UP000286415"/>
    </source>
</evidence>
<gene>
    <name evidence="2" type="ORF">CSKR_200116</name>
</gene>
<dbReference type="OrthoDB" id="6284031at2759"/>
<evidence type="ECO:0000313" key="2">
    <source>
        <dbReference type="EMBL" id="KAG5441988.1"/>
    </source>
</evidence>
<accession>A0A8T1LZ52</accession>
<dbReference type="Proteomes" id="UP000286415">
    <property type="component" value="Unassembled WGS sequence"/>
</dbReference>
<organism evidence="2 3">
    <name type="scientific">Clonorchis sinensis</name>
    <name type="common">Chinese liver fluke</name>
    <dbReference type="NCBI Taxonomy" id="79923"/>
    <lineage>
        <taxon>Eukaryota</taxon>
        <taxon>Metazoa</taxon>
        <taxon>Spiralia</taxon>
        <taxon>Lophotrochozoa</taxon>
        <taxon>Platyhelminthes</taxon>
        <taxon>Trematoda</taxon>
        <taxon>Digenea</taxon>
        <taxon>Opisthorchiida</taxon>
        <taxon>Opisthorchiata</taxon>
        <taxon>Opisthorchiidae</taxon>
        <taxon>Clonorchis</taxon>
    </lineage>
</organism>
<name>A0A8T1LZ52_CLOSI</name>
<comment type="caution">
    <text evidence="2">The sequence shown here is derived from an EMBL/GenBank/DDBJ whole genome shotgun (WGS) entry which is preliminary data.</text>
</comment>
<dbReference type="AlphaFoldDB" id="A0A8T1LZ52"/>
<reference evidence="2 3" key="1">
    <citation type="journal article" date="2018" name="Biotechnol. Adv.">
        <title>Improved genomic resources and new bioinformatic workflow for the carcinogenic parasite Clonorchis sinensis: Biotechnological implications.</title>
        <authorList>
            <person name="Wang D."/>
            <person name="Korhonen P.K."/>
            <person name="Gasser R.B."/>
            <person name="Young N.D."/>
        </authorList>
    </citation>
    <scope>NUCLEOTIDE SEQUENCE [LARGE SCALE GENOMIC DNA]</scope>
    <source>
        <strain evidence="2">Cs-k2</strain>
    </source>
</reference>
<dbReference type="EMBL" id="NIRI02000076">
    <property type="protein sequence ID" value="KAG5441988.1"/>
    <property type="molecule type" value="Genomic_DNA"/>
</dbReference>
<proteinExistence type="predicted"/>
<evidence type="ECO:0000256" key="1">
    <source>
        <dbReference type="SAM" id="SignalP"/>
    </source>
</evidence>
<keyword evidence="1" id="KW-0732">Signal</keyword>
<protein>
    <submittedName>
        <fullName evidence="2">Uncharacterized protein</fullName>
    </submittedName>
</protein>
<reference evidence="2 3" key="2">
    <citation type="journal article" date="2021" name="Genomics">
        <title>High-quality reference genome for Clonorchis sinensis.</title>
        <authorList>
            <person name="Young N.D."/>
            <person name="Stroehlein A.J."/>
            <person name="Kinkar L."/>
            <person name="Wang T."/>
            <person name="Sohn W.M."/>
            <person name="Chang B.C.H."/>
            <person name="Kaur P."/>
            <person name="Weisz D."/>
            <person name="Dudchenko O."/>
            <person name="Aiden E.L."/>
            <person name="Korhonen P.K."/>
            <person name="Gasser R.B."/>
        </authorList>
    </citation>
    <scope>NUCLEOTIDE SEQUENCE [LARGE SCALE GENOMIC DNA]</scope>
    <source>
        <strain evidence="2">Cs-k2</strain>
    </source>
</reference>
<sequence>MYFLVGQFLIGLALVHIAVATPSRANVSLRMSLNSEISPRCDETVYKVIVCAGEFTNE</sequence>